<dbReference type="PANTHER" id="PTHR12431:SF19">
    <property type="entry name" value="SORTING NEXIN-27"/>
    <property type="match status" value="1"/>
</dbReference>
<keyword evidence="1" id="KW-0472">Membrane</keyword>
<dbReference type="Pfam" id="PF21271">
    <property type="entry name" value="SNX17-31_F2_FERM"/>
    <property type="match status" value="1"/>
</dbReference>
<evidence type="ECO:0000313" key="4">
    <source>
        <dbReference type="EMBL" id="EDO47744.1"/>
    </source>
</evidence>
<keyword evidence="1" id="KW-0812">Transmembrane</keyword>
<dbReference type="InterPro" id="IPR036034">
    <property type="entry name" value="PDZ_sf"/>
</dbReference>
<dbReference type="GO" id="GO:0032456">
    <property type="term" value="P:endocytic recycling"/>
    <property type="evidence" value="ECO:0000318"/>
    <property type="project" value="GO_Central"/>
</dbReference>
<dbReference type="FunFam" id="3.30.1520.10:FF:000003">
    <property type="entry name" value="sorting nexin-27 isoform X2"/>
    <property type="match status" value="1"/>
</dbReference>
<feature type="domain" description="PX" evidence="3">
    <location>
        <begin position="95"/>
        <end position="218"/>
    </location>
</feature>
<dbReference type="InterPro" id="IPR048767">
    <property type="entry name" value="SNX17-31_FERM_F2"/>
</dbReference>
<dbReference type="Gene3D" id="2.30.42.10">
    <property type="match status" value="1"/>
</dbReference>
<dbReference type="HOGENOM" id="CLU_028138_0_0_1"/>
<dbReference type="GO" id="GO:0032266">
    <property type="term" value="F:phosphatidylinositol-3-phosphate binding"/>
    <property type="evidence" value="ECO:0007669"/>
    <property type="project" value="InterPro"/>
</dbReference>
<dbReference type="PANTHER" id="PTHR12431">
    <property type="entry name" value="SORTING NEXIN 17 AND 27"/>
    <property type="match status" value="1"/>
</dbReference>
<accession>A7RLS4</accession>
<dbReference type="Proteomes" id="UP000001593">
    <property type="component" value="Unassembled WGS sequence"/>
</dbReference>
<dbReference type="EMBL" id="DS469518">
    <property type="protein sequence ID" value="EDO47744.1"/>
    <property type="molecule type" value="Genomic_DNA"/>
</dbReference>
<dbReference type="GO" id="GO:0006886">
    <property type="term" value="P:intracellular protein transport"/>
    <property type="evidence" value="ECO:0000318"/>
    <property type="project" value="GO_Central"/>
</dbReference>
<protein>
    <recommendedName>
        <fullName evidence="6">Sorting nexin-27</fullName>
    </recommendedName>
</protein>
<proteinExistence type="predicted"/>
<name>A7RLS4_NEMVE</name>
<dbReference type="Gene3D" id="3.30.1520.10">
    <property type="entry name" value="Phox-like domain"/>
    <property type="match status" value="1"/>
</dbReference>
<dbReference type="PROSITE" id="PS50195">
    <property type="entry name" value="PX"/>
    <property type="match status" value="1"/>
</dbReference>
<dbReference type="SUPFAM" id="SSF64268">
    <property type="entry name" value="PX domain"/>
    <property type="match status" value="1"/>
</dbReference>
<dbReference type="InterPro" id="IPR001683">
    <property type="entry name" value="PX_dom"/>
</dbReference>
<reference evidence="4 5" key="1">
    <citation type="journal article" date="2007" name="Science">
        <title>Sea anemone genome reveals ancestral eumetazoan gene repertoire and genomic organization.</title>
        <authorList>
            <person name="Putnam N.H."/>
            <person name="Srivastava M."/>
            <person name="Hellsten U."/>
            <person name="Dirks B."/>
            <person name="Chapman J."/>
            <person name="Salamov A."/>
            <person name="Terry A."/>
            <person name="Shapiro H."/>
            <person name="Lindquist E."/>
            <person name="Kapitonov V.V."/>
            <person name="Jurka J."/>
            <person name="Genikhovich G."/>
            <person name="Grigoriev I.V."/>
            <person name="Lucas S.M."/>
            <person name="Steele R.E."/>
            <person name="Finnerty J.R."/>
            <person name="Technau U."/>
            <person name="Martindale M.Q."/>
            <person name="Rokhsar D.S."/>
        </authorList>
    </citation>
    <scope>NUCLEOTIDE SEQUENCE [LARGE SCALE GENOMIC DNA]</scope>
    <source>
        <strain evidence="5">CH2 X CH6</strain>
    </source>
</reference>
<keyword evidence="5" id="KW-1185">Reference proteome</keyword>
<dbReference type="GO" id="GO:0005769">
    <property type="term" value="C:early endosome"/>
    <property type="evidence" value="ECO:0000318"/>
    <property type="project" value="GO_Central"/>
</dbReference>
<dbReference type="InParanoid" id="A7RLS4"/>
<evidence type="ECO:0000259" key="3">
    <source>
        <dbReference type="PROSITE" id="PS50195"/>
    </source>
</evidence>
<dbReference type="InterPro" id="IPR037833">
    <property type="entry name" value="SNX27_PX"/>
</dbReference>
<evidence type="ECO:0000313" key="5">
    <source>
        <dbReference type="Proteomes" id="UP000001593"/>
    </source>
</evidence>
<dbReference type="OMA" id="KARFRWH"/>
<evidence type="ECO:0000256" key="1">
    <source>
        <dbReference type="SAM" id="Phobius"/>
    </source>
</evidence>
<dbReference type="CDD" id="cd06886">
    <property type="entry name" value="PX_SNX27"/>
    <property type="match status" value="1"/>
</dbReference>
<organism evidence="4 5">
    <name type="scientific">Nematostella vectensis</name>
    <name type="common">Starlet sea anemone</name>
    <dbReference type="NCBI Taxonomy" id="45351"/>
    <lineage>
        <taxon>Eukaryota</taxon>
        <taxon>Metazoa</taxon>
        <taxon>Cnidaria</taxon>
        <taxon>Anthozoa</taxon>
        <taxon>Hexacorallia</taxon>
        <taxon>Actiniaria</taxon>
        <taxon>Edwardsiidae</taxon>
        <taxon>Nematostella</taxon>
    </lineage>
</organism>
<dbReference type="GO" id="GO:0035091">
    <property type="term" value="F:phosphatidylinositol binding"/>
    <property type="evidence" value="ECO:0000318"/>
    <property type="project" value="GO_Central"/>
</dbReference>
<feature type="non-terminal residue" evidence="4">
    <location>
        <position position="418"/>
    </location>
</feature>
<dbReference type="Pfam" id="PF00595">
    <property type="entry name" value="PDZ"/>
    <property type="match status" value="1"/>
</dbReference>
<dbReference type="Pfam" id="PF00787">
    <property type="entry name" value="PX"/>
    <property type="match status" value="1"/>
</dbReference>
<dbReference type="SUPFAM" id="SSF50156">
    <property type="entry name" value="PDZ domain-like"/>
    <property type="match status" value="1"/>
</dbReference>
<dbReference type="Gene3D" id="1.20.80.60">
    <property type="match status" value="1"/>
</dbReference>
<dbReference type="InterPro" id="IPR001478">
    <property type="entry name" value="PDZ"/>
</dbReference>
<dbReference type="Gene3D" id="3.10.20.90">
    <property type="entry name" value="Phosphatidylinositol 3-kinase Catalytic Subunit, Chain A, domain 1"/>
    <property type="match status" value="1"/>
</dbReference>
<dbReference type="InterPro" id="IPR036871">
    <property type="entry name" value="PX_dom_sf"/>
</dbReference>
<dbReference type="SMART" id="SM00312">
    <property type="entry name" value="PX"/>
    <property type="match status" value="1"/>
</dbReference>
<evidence type="ECO:0000259" key="2">
    <source>
        <dbReference type="PROSITE" id="PS50106"/>
    </source>
</evidence>
<feature type="transmembrane region" description="Helical" evidence="1">
    <location>
        <begin position="117"/>
        <end position="136"/>
    </location>
</feature>
<dbReference type="STRING" id="45351.A7RLS4"/>
<sequence length="418" mass="47584">PRLIELKKGPNGFGFNVRGQVSEGGQLRSINGELYAPLQHVSAVLENGPAHRGGVIVGDRILEVNPGNVPGSAKKQFKNYLIAGFVFIKCTERHQASRKHIQLNQQQHKAKKQFKNYLIAGFVFISIPFVTVYNIYYSGKQICSKRYKEFSNLHSQLKKEFRDFQFPKFPGKWPFTLSEHQLEARRKGLESYLQQVCSVFVIGDSVLMQDFLDDDDKMEDTEMEIELRILLPDNSVEIVVVEKRYKTREVYKALVSKIGLDQESALYFALFEVTASGFATALSTDFITRRAWPYNAGLSAIFSLLILRNSGKRSFDEVELNSDEVALNLLYHQALEDIKSRKLTPGTKLQQLKDLKNSSKKREYLDVARTLDHYNTVVFPHCPCDARRNGHVITTICLKSFQMKACTEDGVLEVRGTV</sequence>
<dbReference type="PROSITE" id="PS50106">
    <property type="entry name" value="PDZ"/>
    <property type="match status" value="1"/>
</dbReference>
<dbReference type="eggNOG" id="KOG3784">
    <property type="taxonomic scope" value="Eukaryota"/>
</dbReference>
<dbReference type="PhylomeDB" id="A7RLS4"/>
<keyword evidence="1" id="KW-1133">Transmembrane helix</keyword>
<feature type="domain" description="PDZ" evidence="2">
    <location>
        <begin position="3"/>
        <end position="65"/>
    </location>
</feature>
<gene>
    <name evidence="4" type="ORF">NEMVEDRAFT_v1g85927</name>
</gene>
<dbReference type="AlphaFoldDB" id="A7RLS4"/>
<evidence type="ECO:0008006" key="6">
    <source>
        <dbReference type="Google" id="ProtNLM"/>
    </source>
</evidence>